<dbReference type="Pfam" id="PF07704">
    <property type="entry name" value="PSK_trans_fac"/>
    <property type="match status" value="1"/>
</dbReference>
<proteinExistence type="predicted"/>
<protein>
    <submittedName>
        <fullName evidence="1">Type II toxin-antitoxin system VapB family antitoxin</fullName>
    </submittedName>
</protein>
<reference evidence="1" key="1">
    <citation type="submission" date="2024-08" db="EMBL/GenBank/DDBJ databases">
        <authorList>
            <person name="Chaddad Z."/>
            <person name="Lamrabet M."/>
            <person name="Bouhnik O."/>
            <person name="Alami S."/>
            <person name="Wipf D."/>
            <person name="Courty P.E."/>
            <person name="Missbah El Idrissi M."/>
        </authorList>
    </citation>
    <scope>NUCLEOTIDE SEQUENCE</scope>
    <source>
        <strain evidence="1">LLZ17</strain>
    </source>
</reference>
<accession>A0AB39XBV4</accession>
<dbReference type="InterPro" id="IPR011660">
    <property type="entry name" value="VapB-like"/>
</dbReference>
<evidence type="ECO:0000313" key="1">
    <source>
        <dbReference type="EMBL" id="XDV55513.1"/>
    </source>
</evidence>
<dbReference type="EMBL" id="CP165734">
    <property type="protein sequence ID" value="XDV55513.1"/>
    <property type="molecule type" value="Genomic_DNA"/>
</dbReference>
<name>A0AB39XBV4_9BRAD</name>
<sequence>MALSIEDSETERLARSLAQLTGETVEIATKRALEERLSRIDNQRRKTALLEDMVAIRRRWSELPVVADRTPDEIVGYDKHGLPF</sequence>
<gene>
    <name evidence="1" type="ORF">AB8Z38_22390</name>
</gene>
<organism evidence="1">
    <name type="scientific">Bradyrhizobium sp. LLZ17</name>
    <dbReference type="NCBI Taxonomy" id="3239388"/>
    <lineage>
        <taxon>Bacteria</taxon>
        <taxon>Pseudomonadati</taxon>
        <taxon>Pseudomonadota</taxon>
        <taxon>Alphaproteobacteria</taxon>
        <taxon>Hyphomicrobiales</taxon>
        <taxon>Nitrobacteraceae</taxon>
        <taxon>Bradyrhizobium</taxon>
    </lineage>
</organism>
<dbReference type="AlphaFoldDB" id="A0AB39XBV4"/>
<dbReference type="RefSeq" id="WP_369719964.1">
    <property type="nucleotide sequence ID" value="NZ_CP165734.1"/>
</dbReference>